<dbReference type="NCBIfam" id="TIGR00231">
    <property type="entry name" value="small_GTP"/>
    <property type="match status" value="1"/>
</dbReference>
<gene>
    <name evidence="14" type="ORF">GE061_014878</name>
</gene>
<sequence>MGLLSILRRLKSSPDKELRILLLGLDNAGKTTLLKKLASEDINHVTPTQGFNIKTVQSEGFKLNVWDIGGQKKIRPYWKNYFENTDVLIYVVDSADRKRLEETSFELTELLMEDKLRDVPLLVLANKQDLLHSAPASEIAQSMGLHLIKDRPWQIQPCSAAAGQGVKEGMEWVASVVGKKK</sequence>
<dbReference type="Pfam" id="PF00025">
    <property type="entry name" value="Arf"/>
    <property type="match status" value="1"/>
</dbReference>
<evidence type="ECO:0000256" key="6">
    <source>
        <dbReference type="ARBA" id="ARBA00022927"/>
    </source>
</evidence>
<dbReference type="SMART" id="SM00177">
    <property type="entry name" value="ARF"/>
    <property type="match status" value="1"/>
</dbReference>
<protein>
    <recommendedName>
        <fullName evidence="10">ADP-ribosylation factor-like protein 3</fullName>
    </recommendedName>
</protein>
<dbReference type="GO" id="GO:0003924">
    <property type="term" value="F:GTPase activity"/>
    <property type="evidence" value="ECO:0007669"/>
    <property type="project" value="InterPro"/>
</dbReference>
<keyword evidence="4" id="KW-0519">Myristate</keyword>
<evidence type="ECO:0000256" key="12">
    <source>
        <dbReference type="PIRSR" id="PIRSR606689-2"/>
    </source>
</evidence>
<evidence type="ECO:0000256" key="7">
    <source>
        <dbReference type="ARBA" id="ARBA00023034"/>
    </source>
</evidence>
<dbReference type="PROSITE" id="PS51419">
    <property type="entry name" value="RAB"/>
    <property type="match status" value="1"/>
</dbReference>
<dbReference type="EMBL" id="WIXP02000006">
    <property type="protein sequence ID" value="KAF6209134.1"/>
    <property type="molecule type" value="Genomic_DNA"/>
</dbReference>
<evidence type="ECO:0000256" key="11">
    <source>
        <dbReference type="PIRSR" id="PIRSR606689-1"/>
    </source>
</evidence>
<keyword evidence="12" id="KW-0479">Metal-binding</keyword>
<dbReference type="FunFam" id="3.40.50.300:FF:000281">
    <property type="entry name" value="ADP-ribosylation factor-like protein 3"/>
    <property type="match status" value="1"/>
</dbReference>
<keyword evidence="7" id="KW-0333">Golgi apparatus</keyword>
<comment type="subcellular location">
    <subcellularLocation>
        <location evidence="1">Golgi apparatus</location>
    </subcellularLocation>
</comment>
<dbReference type="GO" id="GO:0005525">
    <property type="term" value="F:GTP binding"/>
    <property type="evidence" value="ECO:0007669"/>
    <property type="project" value="UniProtKB-KW"/>
</dbReference>
<dbReference type="GO" id="GO:0015031">
    <property type="term" value="P:protein transport"/>
    <property type="evidence" value="ECO:0007669"/>
    <property type="project" value="UniProtKB-KW"/>
</dbReference>
<dbReference type="AlphaFoldDB" id="A0A6A4JAV5"/>
<dbReference type="InterPro" id="IPR027417">
    <property type="entry name" value="P-loop_NTPase"/>
</dbReference>
<evidence type="ECO:0000256" key="2">
    <source>
        <dbReference type="ARBA" id="ARBA00010290"/>
    </source>
</evidence>
<dbReference type="OrthoDB" id="2011769at2759"/>
<evidence type="ECO:0000256" key="13">
    <source>
        <dbReference type="RuleBase" id="RU003925"/>
    </source>
</evidence>
<dbReference type="InterPro" id="IPR044612">
    <property type="entry name" value="ARL2/3"/>
</dbReference>
<keyword evidence="5 11" id="KW-0547">Nucleotide-binding</keyword>
<dbReference type="GO" id="GO:0005794">
    <property type="term" value="C:Golgi apparatus"/>
    <property type="evidence" value="ECO:0007669"/>
    <property type="project" value="UniProtKB-SubCell"/>
</dbReference>
<reference evidence="14" key="1">
    <citation type="journal article" date="2021" name="Mol. Ecol. Resour.">
        <title>Apolygus lucorum genome provides insights into omnivorousness and mesophyll feeding.</title>
        <authorList>
            <person name="Liu Y."/>
            <person name="Liu H."/>
            <person name="Wang H."/>
            <person name="Huang T."/>
            <person name="Liu B."/>
            <person name="Yang B."/>
            <person name="Yin L."/>
            <person name="Li B."/>
            <person name="Zhang Y."/>
            <person name="Zhang S."/>
            <person name="Jiang F."/>
            <person name="Zhang X."/>
            <person name="Ren Y."/>
            <person name="Wang B."/>
            <person name="Wang S."/>
            <person name="Lu Y."/>
            <person name="Wu K."/>
            <person name="Fan W."/>
            <person name="Wang G."/>
        </authorList>
    </citation>
    <scope>NUCLEOTIDE SEQUENCE</scope>
    <source>
        <strain evidence="14">12Hb</strain>
    </source>
</reference>
<dbReference type="GO" id="GO:0051649">
    <property type="term" value="P:establishment of localization in cell"/>
    <property type="evidence" value="ECO:0007669"/>
    <property type="project" value="UniProtKB-ARBA"/>
</dbReference>
<keyword evidence="3" id="KW-0813">Transport</keyword>
<comment type="caution">
    <text evidence="14">The sequence shown here is derived from an EMBL/GenBank/DDBJ whole genome shotgun (WGS) entry which is preliminary data.</text>
</comment>
<evidence type="ECO:0000313" key="14">
    <source>
        <dbReference type="EMBL" id="KAF6209134.1"/>
    </source>
</evidence>
<feature type="binding site" evidence="11">
    <location>
        <begin position="24"/>
        <end position="31"/>
    </location>
    <ligand>
        <name>GTP</name>
        <dbReference type="ChEBI" id="CHEBI:37565"/>
    </ligand>
</feature>
<dbReference type="PROSITE" id="PS51417">
    <property type="entry name" value="ARF"/>
    <property type="match status" value="1"/>
</dbReference>
<keyword evidence="8 11" id="KW-0342">GTP-binding</keyword>
<evidence type="ECO:0000256" key="5">
    <source>
        <dbReference type="ARBA" id="ARBA00022741"/>
    </source>
</evidence>
<dbReference type="PANTHER" id="PTHR45697">
    <property type="entry name" value="ADP-RIBOSYLATION FACTOR-LIKE PROTEIN 2-RELATED"/>
    <property type="match status" value="1"/>
</dbReference>
<dbReference type="GO" id="GO:0046872">
    <property type="term" value="F:metal ion binding"/>
    <property type="evidence" value="ECO:0007669"/>
    <property type="project" value="UniProtKB-KW"/>
</dbReference>
<feature type="binding site" evidence="12">
    <location>
        <position position="48"/>
    </location>
    <ligand>
        <name>Mg(2+)</name>
        <dbReference type="ChEBI" id="CHEBI:18420"/>
    </ligand>
</feature>
<dbReference type="Gene3D" id="3.40.50.300">
    <property type="entry name" value="P-loop containing nucleotide triphosphate hydrolases"/>
    <property type="match status" value="1"/>
</dbReference>
<name>A0A6A4JAV5_APOLU</name>
<feature type="binding site" evidence="11">
    <location>
        <position position="70"/>
    </location>
    <ligand>
        <name>GTP</name>
        <dbReference type="ChEBI" id="CHEBI:37565"/>
    </ligand>
</feature>
<organism evidence="14 15">
    <name type="scientific">Apolygus lucorum</name>
    <name type="common">Small green plant bug</name>
    <name type="synonym">Lygocoris lucorum</name>
    <dbReference type="NCBI Taxonomy" id="248454"/>
    <lineage>
        <taxon>Eukaryota</taxon>
        <taxon>Metazoa</taxon>
        <taxon>Ecdysozoa</taxon>
        <taxon>Arthropoda</taxon>
        <taxon>Hexapoda</taxon>
        <taxon>Insecta</taxon>
        <taxon>Pterygota</taxon>
        <taxon>Neoptera</taxon>
        <taxon>Paraneoptera</taxon>
        <taxon>Hemiptera</taxon>
        <taxon>Heteroptera</taxon>
        <taxon>Panheteroptera</taxon>
        <taxon>Cimicomorpha</taxon>
        <taxon>Miridae</taxon>
        <taxon>Mirini</taxon>
        <taxon>Apolygus</taxon>
    </lineage>
</organism>
<proteinExistence type="inferred from homology"/>
<comment type="similarity">
    <text evidence="2 13">Belongs to the small GTPase superfamily. Arf family.</text>
</comment>
<keyword evidence="12" id="KW-0460">Magnesium</keyword>
<feature type="binding site" evidence="11">
    <location>
        <begin position="126"/>
        <end position="129"/>
    </location>
    <ligand>
        <name>GTP</name>
        <dbReference type="ChEBI" id="CHEBI:37565"/>
    </ligand>
</feature>
<keyword evidence="9" id="KW-0449">Lipoprotein</keyword>
<accession>A0A6A4JAV5</accession>
<evidence type="ECO:0000313" key="15">
    <source>
        <dbReference type="Proteomes" id="UP000466442"/>
    </source>
</evidence>
<dbReference type="GO" id="GO:0016192">
    <property type="term" value="P:vesicle-mediated transport"/>
    <property type="evidence" value="ECO:0007669"/>
    <property type="project" value="UniProtKB-ARBA"/>
</dbReference>
<evidence type="ECO:0000256" key="10">
    <source>
        <dbReference type="ARBA" id="ARBA00040616"/>
    </source>
</evidence>
<dbReference type="SMART" id="SM00178">
    <property type="entry name" value="SAR"/>
    <property type="match status" value="1"/>
</dbReference>
<evidence type="ECO:0000256" key="3">
    <source>
        <dbReference type="ARBA" id="ARBA00022448"/>
    </source>
</evidence>
<dbReference type="SUPFAM" id="SSF52540">
    <property type="entry name" value="P-loop containing nucleoside triphosphate hydrolases"/>
    <property type="match status" value="1"/>
</dbReference>
<evidence type="ECO:0000256" key="9">
    <source>
        <dbReference type="ARBA" id="ARBA00023288"/>
    </source>
</evidence>
<dbReference type="PRINTS" id="PR00328">
    <property type="entry name" value="SAR1GTPBP"/>
</dbReference>
<evidence type="ECO:0000256" key="4">
    <source>
        <dbReference type="ARBA" id="ARBA00022707"/>
    </source>
</evidence>
<dbReference type="InterPro" id="IPR005225">
    <property type="entry name" value="Small_GTP-bd"/>
</dbReference>
<dbReference type="SMART" id="SM00175">
    <property type="entry name" value="RAB"/>
    <property type="match status" value="1"/>
</dbReference>
<keyword evidence="6" id="KW-0653">Protein transport</keyword>
<evidence type="ECO:0000256" key="8">
    <source>
        <dbReference type="ARBA" id="ARBA00023134"/>
    </source>
</evidence>
<dbReference type="CDD" id="cd04155">
    <property type="entry name" value="Arl3"/>
    <property type="match status" value="1"/>
</dbReference>
<keyword evidence="15" id="KW-1185">Reference proteome</keyword>
<dbReference type="InterPro" id="IPR006689">
    <property type="entry name" value="Small_GTPase_ARF/SAR"/>
</dbReference>
<feature type="binding site" evidence="12">
    <location>
        <position position="31"/>
    </location>
    <ligand>
        <name>Mg(2+)</name>
        <dbReference type="ChEBI" id="CHEBI:18420"/>
    </ligand>
</feature>
<evidence type="ECO:0000256" key="1">
    <source>
        <dbReference type="ARBA" id="ARBA00004555"/>
    </source>
</evidence>
<dbReference type="Proteomes" id="UP000466442">
    <property type="component" value="Unassembled WGS sequence"/>
</dbReference>